<feature type="compositionally biased region" description="Acidic residues" evidence="1">
    <location>
        <begin position="212"/>
        <end position="222"/>
    </location>
</feature>
<accession>A0A9P8L9P1</accession>
<proteinExistence type="predicted"/>
<evidence type="ECO:0000256" key="1">
    <source>
        <dbReference type="SAM" id="MobiDB-lite"/>
    </source>
</evidence>
<sequence>MGSGSAARLLLRPVWGVTNMTHGSLLSTSSVLAQSIPPVLEPMGAPPASVIFASRYTDDCPISVPRPCQTWILQRPVAYGGGGGVGVGLVVVVLGGGGDVVVDECDDELVDDDDVLVEDDDLLVEDDDVLVKDDDLLVKDDDVLVEDDDLLVKDDDVLVEDDDLLVEDVVEFGAILDEVVDVVLERLVVVFPGILEPIIEPSGGGPVCNEQAESDEELEVEL</sequence>
<reference evidence="2" key="1">
    <citation type="submission" date="2021-03" db="EMBL/GenBank/DDBJ databases">
        <title>Comparative genomics and phylogenomic investigation of the class Geoglossomycetes provide insights into ecological specialization and systematics.</title>
        <authorList>
            <person name="Melie T."/>
            <person name="Pirro S."/>
            <person name="Miller A.N."/>
            <person name="Quandt A."/>
        </authorList>
    </citation>
    <scope>NUCLEOTIDE SEQUENCE</scope>
    <source>
        <strain evidence="2">CAQ_001_2017</strain>
    </source>
</reference>
<dbReference type="Proteomes" id="UP000750711">
    <property type="component" value="Unassembled WGS sequence"/>
</dbReference>
<organism evidence="2 3">
    <name type="scientific">Trichoglossum hirsutum</name>
    <dbReference type="NCBI Taxonomy" id="265104"/>
    <lineage>
        <taxon>Eukaryota</taxon>
        <taxon>Fungi</taxon>
        <taxon>Dikarya</taxon>
        <taxon>Ascomycota</taxon>
        <taxon>Pezizomycotina</taxon>
        <taxon>Geoglossomycetes</taxon>
        <taxon>Geoglossales</taxon>
        <taxon>Geoglossaceae</taxon>
        <taxon>Trichoglossum</taxon>
    </lineage>
</organism>
<evidence type="ECO:0000313" key="3">
    <source>
        <dbReference type="Proteomes" id="UP000750711"/>
    </source>
</evidence>
<comment type="caution">
    <text evidence="2">The sequence shown here is derived from an EMBL/GenBank/DDBJ whole genome shotgun (WGS) entry which is preliminary data.</text>
</comment>
<keyword evidence="3" id="KW-1185">Reference proteome</keyword>
<dbReference type="AlphaFoldDB" id="A0A9P8L9P1"/>
<feature type="region of interest" description="Disordered" evidence="1">
    <location>
        <begin position="202"/>
        <end position="222"/>
    </location>
</feature>
<protein>
    <submittedName>
        <fullName evidence="2">Uncharacterized protein</fullName>
    </submittedName>
</protein>
<evidence type="ECO:0000313" key="2">
    <source>
        <dbReference type="EMBL" id="KAH0556997.1"/>
    </source>
</evidence>
<gene>
    <name evidence="2" type="ORF">GP486_005213</name>
</gene>
<name>A0A9P8L9P1_9PEZI</name>
<dbReference type="EMBL" id="JAGHQM010000946">
    <property type="protein sequence ID" value="KAH0556997.1"/>
    <property type="molecule type" value="Genomic_DNA"/>
</dbReference>